<dbReference type="InterPro" id="IPR039731">
    <property type="entry name" value="Rce1"/>
</dbReference>
<keyword evidence="6" id="KW-0256">Endoplasmic reticulum</keyword>
<keyword evidence="5" id="KW-0378">Hydrolase</keyword>
<dbReference type="GO" id="GO:0005789">
    <property type="term" value="C:endoplasmic reticulum membrane"/>
    <property type="evidence" value="ECO:0007669"/>
    <property type="project" value="UniProtKB-SubCell"/>
</dbReference>
<evidence type="ECO:0000256" key="9">
    <source>
        <dbReference type="ARBA" id="ARBA00047280"/>
    </source>
</evidence>
<organism evidence="13 14">
    <name type="scientific">Cerrena zonata</name>
    <dbReference type="NCBI Taxonomy" id="2478898"/>
    <lineage>
        <taxon>Eukaryota</taxon>
        <taxon>Fungi</taxon>
        <taxon>Dikarya</taxon>
        <taxon>Basidiomycota</taxon>
        <taxon>Agaricomycotina</taxon>
        <taxon>Agaricomycetes</taxon>
        <taxon>Polyporales</taxon>
        <taxon>Cerrenaceae</taxon>
        <taxon>Cerrena</taxon>
    </lineage>
</organism>
<keyword evidence="14" id="KW-1185">Reference proteome</keyword>
<dbReference type="Proteomes" id="UP001385951">
    <property type="component" value="Unassembled WGS sequence"/>
</dbReference>
<dbReference type="InterPro" id="IPR003675">
    <property type="entry name" value="Rce1/LyrA-like_dom"/>
</dbReference>
<feature type="transmembrane region" description="Helical" evidence="11">
    <location>
        <begin position="92"/>
        <end position="113"/>
    </location>
</feature>
<accession>A0AAW0G736</accession>
<evidence type="ECO:0000256" key="2">
    <source>
        <dbReference type="ARBA" id="ARBA00006897"/>
    </source>
</evidence>
<dbReference type="GO" id="GO:0071586">
    <property type="term" value="P:CAAX-box protein processing"/>
    <property type="evidence" value="ECO:0007669"/>
    <property type="project" value="InterPro"/>
</dbReference>
<dbReference type="AlphaFoldDB" id="A0AAW0G736"/>
<keyword evidence="3" id="KW-0645">Protease</keyword>
<evidence type="ECO:0000256" key="3">
    <source>
        <dbReference type="ARBA" id="ARBA00022670"/>
    </source>
</evidence>
<dbReference type="PANTHER" id="PTHR13046:SF0">
    <property type="entry name" value="CAAX PRENYL PROTEASE 2"/>
    <property type="match status" value="1"/>
</dbReference>
<dbReference type="GO" id="GO:0004222">
    <property type="term" value="F:metalloendopeptidase activity"/>
    <property type="evidence" value="ECO:0007669"/>
    <property type="project" value="InterPro"/>
</dbReference>
<feature type="transmembrane region" description="Helical" evidence="11">
    <location>
        <begin position="145"/>
        <end position="165"/>
    </location>
</feature>
<comment type="subcellular location">
    <subcellularLocation>
        <location evidence="1">Endoplasmic reticulum membrane</location>
        <topology evidence="1">Multi-pass membrane protein</topology>
    </subcellularLocation>
</comment>
<reference evidence="13 14" key="1">
    <citation type="submission" date="2022-09" db="EMBL/GenBank/DDBJ databases">
        <authorList>
            <person name="Palmer J.M."/>
        </authorList>
    </citation>
    <scope>NUCLEOTIDE SEQUENCE [LARGE SCALE GENOMIC DNA]</scope>
    <source>
        <strain evidence="13 14">DSM 7382</strain>
    </source>
</reference>
<keyword evidence="8 11" id="KW-0472">Membrane</keyword>
<keyword evidence="7 11" id="KW-1133">Transmembrane helix</keyword>
<name>A0AAW0G736_9APHY</name>
<evidence type="ECO:0000256" key="6">
    <source>
        <dbReference type="ARBA" id="ARBA00022824"/>
    </source>
</evidence>
<feature type="transmembrane region" description="Helical" evidence="11">
    <location>
        <begin position="35"/>
        <end position="55"/>
    </location>
</feature>
<dbReference type="EC" id="3.4.26.1" evidence="10"/>
<gene>
    <name evidence="13" type="ORF">QCA50_011335</name>
</gene>
<dbReference type="EMBL" id="JASBNA010000020">
    <property type="protein sequence ID" value="KAK7685471.1"/>
    <property type="molecule type" value="Genomic_DNA"/>
</dbReference>
<evidence type="ECO:0000256" key="8">
    <source>
        <dbReference type="ARBA" id="ARBA00023136"/>
    </source>
</evidence>
<proteinExistence type="inferred from homology"/>
<dbReference type="PANTHER" id="PTHR13046">
    <property type="entry name" value="PROTEASE U48 CAAX PRENYL PROTEASE RCE1"/>
    <property type="match status" value="1"/>
</dbReference>
<sequence length="312" mass="35379">MGPSFSLITVGVPLALLIAYLLMPPGFPFPPISVFQAHLLAAFFTFSYVGSLYISKNARLRFSQKQIEGLNDQARTREEEERWRDDPDVIKARLLAASLSTFVDCFAVFLLFWKLDGGRKSLIKGSLSGTLLRLGFTSSTVPAEALLPCLTAPALFLGPLYVSFLSSSLPFQSEWTYRGNVLPIIWSWQGWRNYLFGPVTEEIVFRACILAIYHLAGASRPKMIFLSPLWFGVAHLHHAWDVYNRFGRTTSALKRAVFTTCFGQDLERFPRRRYVIIAVYIFGVAAYVYTLQKWTTVKTSVYWTTSNYSAPY</sequence>
<comment type="similarity">
    <text evidence="2">Belongs to the peptidase U48 family.</text>
</comment>
<evidence type="ECO:0000256" key="7">
    <source>
        <dbReference type="ARBA" id="ARBA00022989"/>
    </source>
</evidence>
<protein>
    <recommendedName>
        <fullName evidence="10">intramembrane prenyl-peptidase Rce1</fullName>
        <ecNumber evidence="10">3.4.26.1</ecNumber>
    </recommendedName>
</protein>
<comment type="catalytic activity">
    <reaction evidence="9">
        <text>Hydrolyzes the peptide bond -P2-(S-farnesyl or geranylgeranyl)C-P1'-P2'-P3'-COOH where P1' and P2' are amino acids with aliphatic sidechains and P3' is any C-terminal residue.</text>
        <dbReference type="EC" id="3.4.26.1"/>
    </reaction>
</comment>
<evidence type="ECO:0000256" key="5">
    <source>
        <dbReference type="ARBA" id="ARBA00022801"/>
    </source>
</evidence>
<evidence type="ECO:0000256" key="10">
    <source>
        <dbReference type="ARBA" id="ARBA00049729"/>
    </source>
</evidence>
<feature type="transmembrane region" description="Helical" evidence="11">
    <location>
        <begin position="274"/>
        <end position="292"/>
    </location>
</feature>
<feature type="domain" description="CAAX prenyl protease 2/Lysostaphin resistance protein A-like" evidence="12">
    <location>
        <begin position="187"/>
        <end position="273"/>
    </location>
</feature>
<comment type="caution">
    <text evidence="13">The sequence shown here is derived from an EMBL/GenBank/DDBJ whole genome shotgun (WGS) entry which is preliminary data.</text>
</comment>
<evidence type="ECO:0000256" key="11">
    <source>
        <dbReference type="SAM" id="Phobius"/>
    </source>
</evidence>
<feature type="transmembrane region" description="Helical" evidence="11">
    <location>
        <begin position="5"/>
        <end position="23"/>
    </location>
</feature>
<evidence type="ECO:0000256" key="1">
    <source>
        <dbReference type="ARBA" id="ARBA00004477"/>
    </source>
</evidence>
<evidence type="ECO:0000313" key="14">
    <source>
        <dbReference type="Proteomes" id="UP001385951"/>
    </source>
</evidence>
<evidence type="ECO:0000259" key="12">
    <source>
        <dbReference type="Pfam" id="PF02517"/>
    </source>
</evidence>
<evidence type="ECO:0000256" key="4">
    <source>
        <dbReference type="ARBA" id="ARBA00022692"/>
    </source>
</evidence>
<evidence type="ECO:0000313" key="13">
    <source>
        <dbReference type="EMBL" id="KAK7685471.1"/>
    </source>
</evidence>
<dbReference type="Pfam" id="PF02517">
    <property type="entry name" value="Rce1-like"/>
    <property type="match status" value="1"/>
</dbReference>
<keyword evidence="4 11" id="KW-0812">Transmembrane</keyword>